<feature type="transmembrane region" description="Helical" evidence="1">
    <location>
        <begin position="269"/>
        <end position="292"/>
    </location>
</feature>
<keyword evidence="3" id="KW-1185">Reference proteome</keyword>
<feature type="transmembrane region" description="Helical" evidence="1">
    <location>
        <begin position="167"/>
        <end position="185"/>
    </location>
</feature>
<sequence length="382" mass="40372">MRLPGWFAEHIQPTPAENALRVSTLELFFDLVFVFTITQLTTLLVDGFAGDAAAPAAGALRVLLVFGVIWWMYSGYAWLTNTVPPARPARRVLILLGMAGFLIMALAIPTAFDGGGIAFAFGYLIIVLVHAGLFLQATASFVRVLPFNLVGTALLFTAAFFDGTVAHLLWGAAVILLWVSPYFIGQKGFTLHPAHMVERHGLLVIVALGESVVAIGLGAHGSAGPAVLIAAVLGLALASCLWWAYFGGDDEVAAEHALMRAEVVSRTRLILGAYFYAHIPLLVGIVAIAAGVKTALSHPLDPFHLAPAVTMAAGVTLFMAGDALYRRVLAMPALRLRTMAAVAAPLTILLGLVSALAQLAALVALLGTVLVAERARQLSPRQ</sequence>
<dbReference type="RefSeq" id="WP_155335842.1">
    <property type="nucleotide sequence ID" value="NZ_BAAABN010000042.1"/>
</dbReference>
<name>A0A5M3VXC6_9ACTN</name>
<proteinExistence type="predicted"/>
<dbReference type="Pfam" id="PF06772">
    <property type="entry name" value="LtrA"/>
    <property type="match status" value="1"/>
</dbReference>
<keyword evidence="1" id="KW-0812">Transmembrane</keyword>
<dbReference type="EMBL" id="BLAD01000040">
    <property type="protein sequence ID" value="GER99440.1"/>
    <property type="molecule type" value="Genomic_DNA"/>
</dbReference>
<evidence type="ECO:0000313" key="3">
    <source>
        <dbReference type="Proteomes" id="UP000334990"/>
    </source>
</evidence>
<feature type="transmembrane region" description="Helical" evidence="1">
    <location>
        <begin position="142"/>
        <end position="161"/>
    </location>
</feature>
<gene>
    <name evidence="2" type="ORF">Acor_15040</name>
</gene>
<dbReference type="AlphaFoldDB" id="A0A5M3VXC6"/>
<organism evidence="2 3">
    <name type="scientific">Acrocarpospora corrugata</name>
    <dbReference type="NCBI Taxonomy" id="35763"/>
    <lineage>
        <taxon>Bacteria</taxon>
        <taxon>Bacillati</taxon>
        <taxon>Actinomycetota</taxon>
        <taxon>Actinomycetes</taxon>
        <taxon>Streptosporangiales</taxon>
        <taxon>Streptosporangiaceae</taxon>
        <taxon>Acrocarpospora</taxon>
    </lineage>
</organism>
<keyword evidence="1" id="KW-0472">Membrane</keyword>
<keyword evidence="1" id="KW-1133">Transmembrane helix</keyword>
<dbReference type="PANTHER" id="PTHR36840:SF1">
    <property type="entry name" value="BLL5714 PROTEIN"/>
    <property type="match status" value="1"/>
</dbReference>
<reference evidence="2 3" key="1">
    <citation type="submission" date="2019-10" db="EMBL/GenBank/DDBJ databases">
        <title>Whole genome shotgun sequence of Acrocarpospora corrugata NBRC 13972.</title>
        <authorList>
            <person name="Ichikawa N."/>
            <person name="Kimura A."/>
            <person name="Kitahashi Y."/>
            <person name="Komaki H."/>
            <person name="Oguchi A."/>
        </authorList>
    </citation>
    <scope>NUCLEOTIDE SEQUENCE [LARGE SCALE GENOMIC DNA]</scope>
    <source>
        <strain evidence="2 3">NBRC 13972</strain>
    </source>
</reference>
<feature type="transmembrane region" description="Helical" evidence="1">
    <location>
        <begin position="57"/>
        <end position="79"/>
    </location>
</feature>
<feature type="transmembrane region" description="Helical" evidence="1">
    <location>
        <begin position="117"/>
        <end position="135"/>
    </location>
</feature>
<feature type="transmembrane region" description="Helical" evidence="1">
    <location>
        <begin position="201"/>
        <end position="220"/>
    </location>
</feature>
<feature type="transmembrane region" description="Helical" evidence="1">
    <location>
        <begin position="91"/>
        <end position="111"/>
    </location>
</feature>
<dbReference type="InterPro" id="IPR010640">
    <property type="entry name" value="Low_temperature_requirement_A"/>
</dbReference>
<dbReference type="PANTHER" id="PTHR36840">
    <property type="entry name" value="BLL5714 PROTEIN"/>
    <property type="match status" value="1"/>
</dbReference>
<accession>A0A5M3VXC6</accession>
<feature type="transmembrane region" description="Helical" evidence="1">
    <location>
        <begin position="346"/>
        <end position="372"/>
    </location>
</feature>
<feature type="transmembrane region" description="Helical" evidence="1">
    <location>
        <begin position="27"/>
        <end position="45"/>
    </location>
</feature>
<protein>
    <submittedName>
        <fullName evidence="2">Low temperature requirement protein A</fullName>
    </submittedName>
</protein>
<feature type="transmembrane region" description="Helical" evidence="1">
    <location>
        <begin position="226"/>
        <end position="248"/>
    </location>
</feature>
<evidence type="ECO:0000313" key="2">
    <source>
        <dbReference type="EMBL" id="GER99440.1"/>
    </source>
</evidence>
<comment type="caution">
    <text evidence="2">The sequence shown here is derived from an EMBL/GenBank/DDBJ whole genome shotgun (WGS) entry which is preliminary data.</text>
</comment>
<feature type="transmembrane region" description="Helical" evidence="1">
    <location>
        <begin position="304"/>
        <end position="325"/>
    </location>
</feature>
<evidence type="ECO:0000256" key="1">
    <source>
        <dbReference type="SAM" id="Phobius"/>
    </source>
</evidence>
<dbReference type="Proteomes" id="UP000334990">
    <property type="component" value="Unassembled WGS sequence"/>
</dbReference>
<dbReference type="OrthoDB" id="7698234at2"/>